<keyword evidence="2" id="KW-1133">Transmembrane helix</keyword>
<dbReference type="EMBL" id="JADBEB010000001">
    <property type="protein sequence ID" value="MBE1486507.1"/>
    <property type="molecule type" value="Genomic_DNA"/>
</dbReference>
<proteinExistence type="predicted"/>
<reference evidence="3" key="1">
    <citation type="submission" date="2020-10" db="EMBL/GenBank/DDBJ databases">
        <title>Sequencing the genomes of 1000 actinobacteria strains.</title>
        <authorList>
            <person name="Klenk H.-P."/>
        </authorList>
    </citation>
    <scope>NUCLEOTIDE SEQUENCE</scope>
    <source>
        <strain evidence="3">DSM 46832</strain>
    </source>
</reference>
<evidence type="ECO:0000256" key="1">
    <source>
        <dbReference type="SAM" id="MobiDB-lite"/>
    </source>
</evidence>
<gene>
    <name evidence="3" type="ORF">H4W31_002145</name>
</gene>
<evidence type="ECO:0000256" key="2">
    <source>
        <dbReference type="SAM" id="Phobius"/>
    </source>
</evidence>
<dbReference type="AlphaFoldDB" id="A0A927M406"/>
<evidence type="ECO:0000313" key="4">
    <source>
        <dbReference type="Proteomes" id="UP000649753"/>
    </source>
</evidence>
<accession>A0A927M406</accession>
<comment type="caution">
    <text evidence="3">The sequence shown here is derived from an EMBL/GenBank/DDBJ whole genome shotgun (WGS) entry which is preliminary data.</text>
</comment>
<feature type="compositionally biased region" description="Polar residues" evidence="1">
    <location>
        <begin position="10"/>
        <end position="20"/>
    </location>
</feature>
<feature type="transmembrane region" description="Helical" evidence="2">
    <location>
        <begin position="43"/>
        <end position="67"/>
    </location>
</feature>
<keyword evidence="4" id="KW-1185">Reference proteome</keyword>
<sequence length="189" mass="20825">MESVHPPADSQVSRVPTQRTPPGQAVPEPVAPPPAPRRRRLPVVLAVVGGALALLCLAGVAVAYVAYDRFTAPDRSAPDVVVDNYLRSYLVDRNDVLAGEFECADSSAGLAELAGLRTDLTAREKQFQVTFVVKWGPLDVRAQESRAEVFVELVISYRVDNLNQSEHQRWRFVTEQDDGWRVCEAGRAN</sequence>
<organism evidence="3 4">
    <name type="scientific">Plantactinospora soyae</name>
    <dbReference type="NCBI Taxonomy" id="1544732"/>
    <lineage>
        <taxon>Bacteria</taxon>
        <taxon>Bacillati</taxon>
        <taxon>Actinomycetota</taxon>
        <taxon>Actinomycetes</taxon>
        <taxon>Micromonosporales</taxon>
        <taxon>Micromonosporaceae</taxon>
        <taxon>Plantactinospora</taxon>
    </lineage>
</organism>
<keyword evidence="2" id="KW-0812">Transmembrane</keyword>
<keyword evidence="2" id="KW-0472">Membrane</keyword>
<feature type="region of interest" description="Disordered" evidence="1">
    <location>
        <begin position="1"/>
        <end position="34"/>
    </location>
</feature>
<name>A0A927M406_9ACTN</name>
<evidence type="ECO:0000313" key="3">
    <source>
        <dbReference type="EMBL" id="MBE1486507.1"/>
    </source>
</evidence>
<dbReference type="Proteomes" id="UP000649753">
    <property type="component" value="Unassembled WGS sequence"/>
</dbReference>
<protein>
    <submittedName>
        <fullName evidence="3">Uncharacterized protein</fullName>
    </submittedName>
</protein>